<protein>
    <submittedName>
        <fullName evidence="1">Uncharacterized protein</fullName>
    </submittedName>
</protein>
<dbReference type="EMBL" id="JACJHX010000003">
    <property type="protein sequence ID" value="MBA9025941.1"/>
    <property type="molecule type" value="Genomic_DNA"/>
</dbReference>
<keyword evidence="2" id="KW-1185">Reference proteome</keyword>
<dbReference type="Proteomes" id="UP000626697">
    <property type="component" value="Unassembled WGS sequence"/>
</dbReference>
<name>A0ABR6CMI2_9BACI</name>
<organism evidence="1 2">
    <name type="scientific">Peribacillus huizhouensis</name>
    <dbReference type="NCBI Taxonomy" id="1501239"/>
    <lineage>
        <taxon>Bacteria</taxon>
        <taxon>Bacillati</taxon>
        <taxon>Bacillota</taxon>
        <taxon>Bacilli</taxon>
        <taxon>Bacillales</taxon>
        <taxon>Bacillaceae</taxon>
        <taxon>Peribacillus</taxon>
    </lineage>
</organism>
<comment type="caution">
    <text evidence="1">The sequence shown here is derived from an EMBL/GenBank/DDBJ whole genome shotgun (WGS) entry which is preliminary data.</text>
</comment>
<sequence>MVKNTSIRPSNLTQNDTKISTKKRLVIQASSVVNFLLFTVQKIPLLYYSRNGINPRYLIVTVN</sequence>
<accession>A0ABR6CMI2</accession>
<proteinExistence type="predicted"/>
<evidence type="ECO:0000313" key="2">
    <source>
        <dbReference type="Proteomes" id="UP000626697"/>
    </source>
</evidence>
<reference evidence="1 2" key="1">
    <citation type="submission" date="2020-08" db="EMBL/GenBank/DDBJ databases">
        <title>Genomic Encyclopedia of Type Strains, Phase IV (KMG-IV): sequencing the most valuable type-strain genomes for metagenomic binning, comparative biology and taxonomic classification.</title>
        <authorList>
            <person name="Goeker M."/>
        </authorList>
    </citation>
    <scope>NUCLEOTIDE SEQUENCE [LARGE SCALE GENOMIC DNA]</scope>
    <source>
        <strain evidence="1 2">DSM 105481</strain>
    </source>
</reference>
<evidence type="ECO:0000313" key="1">
    <source>
        <dbReference type="EMBL" id="MBA9025941.1"/>
    </source>
</evidence>
<gene>
    <name evidence="1" type="ORF">HNP81_001226</name>
</gene>